<dbReference type="GO" id="GO:0016757">
    <property type="term" value="F:glycosyltransferase activity"/>
    <property type="evidence" value="ECO:0007669"/>
    <property type="project" value="UniProtKB-KW"/>
</dbReference>
<evidence type="ECO:0000256" key="3">
    <source>
        <dbReference type="ARBA" id="ARBA00022676"/>
    </source>
</evidence>
<sequence>MFKKTSVVVVTYNRLALLKENIYYLRKQSTSLNHIIIVNGDSIDGTREWLSNQKDLIVINLHKNIGGAGGFNIGVRTFMEKTQDDFVWLMDDDCFPQANALEKLLLAFDEVDNIQMAASKVLWKDGSISKMNVVQAKKPSTQRDLFKQEKKFVFIKKSTFVSTIISRKAVEKVGLPQKEYFIWGDDIEYTQRISNTFLAVYVKDSIVVHYSAKNSKPGDISSETNHDFLKRYNYEFRNRLLTSRRRHSIFQLLRTIIHSMIDLLKTLFKPFVKYRWEKLTIILSGTCKGLTWNPKIEYVRSNKNKQ</sequence>
<comment type="similarity">
    <text evidence="2">Belongs to the glycosyltransferase 2 family.</text>
</comment>
<evidence type="ECO:0000259" key="5">
    <source>
        <dbReference type="Pfam" id="PF00535"/>
    </source>
</evidence>
<dbReference type="SUPFAM" id="SSF53448">
    <property type="entry name" value="Nucleotide-diphospho-sugar transferases"/>
    <property type="match status" value="1"/>
</dbReference>
<organism evidence="6 7">
    <name type="scientific">Oenococcus oeni ATCC BAA-1163</name>
    <dbReference type="NCBI Taxonomy" id="379360"/>
    <lineage>
        <taxon>Bacteria</taxon>
        <taxon>Bacillati</taxon>
        <taxon>Bacillota</taxon>
        <taxon>Bacilli</taxon>
        <taxon>Lactobacillales</taxon>
        <taxon>Lactobacillaceae</taxon>
        <taxon>Oenococcus</taxon>
    </lineage>
</organism>
<dbReference type="PANTHER" id="PTHR43179:SF12">
    <property type="entry name" value="GALACTOFURANOSYLTRANSFERASE GLFT2"/>
    <property type="match status" value="1"/>
</dbReference>
<evidence type="ECO:0000256" key="4">
    <source>
        <dbReference type="ARBA" id="ARBA00022679"/>
    </source>
</evidence>
<gene>
    <name evidence="6" type="ORF">OENOO_64071</name>
</gene>
<dbReference type="Gene3D" id="3.90.550.10">
    <property type="entry name" value="Spore Coat Polysaccharide Biosynthesis Protein SpsA, Chain A"/>
    <property type="match status" value="1"/>
</dbReference>
<name>A0NKR3_OENOE</name>
<reference evidence="6 7" key="1">
    <citation type="submission" date="2006-11" db="EMBL/GenBank/DDBJ databases">
        <authorList>
            <consortium name="Laboratoire de Microbiologie (Universite Bourgogne)"/>
            <consortium name="GENOME Express"/>
            <consortium name="UMR Oenologie Ampelologie (Universite Bordeaux 2)"/>
            <person name="Guzzo J."/>
        </authorList>
    </citation>
    <scope>NUCLEOTIDE SEQUENCE [LARGE SCALE GENOMIC DNA]</scope>
    <source>
        <strain evidence="6 7">ATCC BAA-1163</strain>
    </source>
</reference>
<dbReference type="Pfam" id="PF00535">
    <property type="entry name" value="Glycos_transf_2"/>
    <property type="match status" value="1"/>
</dbReference>
<proteinExistence type="inferred from homology"/>
<evidence type="ECO:0000313" key="7">
    <source>
        <dbReference type="Proteomes" id="UP000003346"/>
    </source>
</evidence>
<dbReference type="EMBL" id="AAUV01000059">
    <property type="protein sequence ID" value="EAV38953.1"/>
    <property type="molecule type" value="Genomic_DNA"/>
</dbReference>
<evidence type="ECO:0000256" key="2">
    <source>
        <dbReference type="ARBA" id="ARBA00006739"/>
    </source>
</evidence>
<protein>
    <submittedName>
        <fullName evidence="6">Glycosyltransferase</fullName>
    </submittedName>
</protein>
<dbReference type="InterPro" id="IPR029044">
    <property type="entry name" value="Nucleotide-diphossugar_trans"/>
</dbReference>
<comment type="pathway">
    <text evidence="1">Cell wall biogenesis; cell wall polysaccharide biosynthesis.</text>
</comment>
<keyword evidence="3" id="KW-0328">Glycosyltransferase</keyword>
<dbReference type="PANTHER" id="PTHR43179">
    <property type="entry name" value="RHAMNOSYLTRANSFERASE WBBL"/>
    <property type="match status" value="1"/>
</dbReference>
<dbReference type="HOGENOM" id="CLU_023845_2_1_9"/>
<dbReference type="AlphaFoldDB" id="A0NKR3"/>
<feature type="domain" description="Glycosyltransferase 2-like" evidence="5">
    <location>
        <begin position="6"/>
        <end position="157"/>
    </location>
</feature>
<evidence type="ECO:0000256" key="1">
    <source>
        <dbReference type="ARBA" id="ARBA00004776"/>
    </source>
</evidence>
<comment type="caution">
    <text evidence="6">The sequence shown here is derived from an EMBL/GenBank/DDBJ whole genome shotgun (WGS) entry which is preliminary data.</text>
</comment>
<accession>A0NKR3</accession>
<dbReference type="Proteomes" id="UP000003346">
    <property type="component" value="Unassembled WGS sequence"/>
</dbReference>
<dbReference type="InterPro" id="IPR001173">
    <property type="entry name" value="Glyco_trans_2-like"/>
</dbReference>
<keyword evidence="4 6" id="KW-0808">Transferase</keyword>
<dbReference type="CDD" id="cd04185">
    <property type="entry name" value="GT_2_like_b"/>
    <property type="match status" value="1"/>
</dbReference>
<evidence type="ECO:0000313" key="6">
    <source>
        <dbReference type="EMBL" id="EAV38953.1"/>
    </source>
</evidence>